<proteinExistence type="predicted"/>
<dbReference type="AlphaFoldDB" id="A0A840SFV0"/>
<dbReference type="PROSITE" id="PS50853">
    <property type="entry name" value="FN3"/>
    <property type="match status" value="1"/>
</dbReference>
<dbReference type="Gene3D" id="2.60.40.10">
    <property type="entry name" value="Immunoglobulins"/>
    <property type="match status" value="3"/>
</dbReference>
<evidence type="ECO:0000256" key="1">
    <source>
        <dbReference type="ARBA" id="ARBA00022737"/>
    </source>
</evidence>
<dbReference type="Proteomes" id="UP000578697">
    <property type="component" value="Unassembled WGS sequence"/>
</dbReference>
<gene>
    <name evidence="3" type="ORF">HNP77_001155</name>
</gene>
<dbReference type="InterPro" id="IPR050991">
    <property type="entry name" value="ECM_Regulatory_Proteins"/>
</dbReference>
<dbReference type="InterPro" id="IPR036116">
    <property type="entry name" value="FN3_sf"/>
</dbReference>
<dbReference type="InterPro" id="IPR013783">
    <property type="entry name" value="Ig-like_fold"/>
</dbReference>
<reference evidence="3 4" key="1">
    <citation type="submission" date="2020-08" db="EMBL/GenBank/DDBJ databases">
        <title>Genomic Encyclopedia of Type Strains, Phase IV (KMG-IV): sequencing the most valuable type-strain genomes for metagenomic binning, comparative biology and taxonomic classification.</title>
        <authorList>
            <person name="Goeker M."/>
        </authorList>
    </citation>
    <scope>NUCLEOTIDE SEQUENCE [LARGE SCALE GENOMIC DNA]</scope>
    <source>
        <strain evidence="3 4">DSM 103679</strain>
    </source>
</reference>
<evidence type="ECO:0000313" key="3">
    <source>
        <dbReference type="EMBL" id="MBB5218786.1"/>
    </source>
</evidence>
<keyword evidence="4" id="KW-1185">Reference proteome</keyword>
<dbReference type="InterPro" id="IPR003961">
    <property type="entry name" value="FN3_dom"/>
</dbReference>
<evidence type="ECO:0000259" key="2">
    <source>
        <dbReference type="PROSITE" id="PS50853"/>
    </source>
</evidence>
<dbReference type="SUPFAM" id="SSF49265">
    <property type="entry name" value="Fibronectin type III"/>
    <property type="match status" value="3"/>
</dbReference>
<organism evidence="3 4">
    <name type="scientific">Treponema rectale</name>
    <dbReference type="NCBI Taxonomy" id="744512"/>
    <lineage>
        <taxon>Bacteria</taxon>
        <taxon>Pseudomonadati</taxon>
        <taxon>Spirochaetota</taxon>
        <taxon>Spirochaetia</taxon>
        <taxon>Spirochaetales</taxon>
        <taxon>Treponemataceae</taxon>
        <taxon>Treponema</taxon>
    </lineage>
</organism>
<accession>A0A840SFV0</accession>
<dbReference type="Gene3D" id="2.60.40.1080">
    <property type="match status" value="1"/>
</dbReference>
<dbReference type="PROSITE" id="PS51257">
    <property type="entry name" value="PROKAR_LIPOPROTEIN"/>
    <property type="match status" value="1"/>
</dbReference>
<dbReference type="EMBL" id="JACHFR010000002">
    <property type="protein sequence ID" value="MBB5218786.1"/>
    <property type="molecule type" value="Genomic_DNA"/>
</dbReference>
<dbReference type="SMART" id="SM00060">
    <property type="entry name" value="FN3"/>
    <property type="match status" value="5"/>
</dbReference>
<dbReference type="PANTHER" id="PTHR46708:SF2">
    <property type="entry name" value="FIBRONECTIN TYPE-III DOMAIN-CONTAINING PROTEIN"/>
    <property type="match status" value="1"/>
</dbReference>
<dbReference type="PANTHER" id="PTHR46708">
    <property type="entry name" value="TENASCIN"/>
    <property type="match status" value="1"/>
</dbReference>
<keyword evidence="1" id="KW-0677">Repeat</keyword>
<dbReference type="RefSeq" id="WP_184652227.1">
    <property type="nucleotide sequence ID" value="NZ_JACHFR010000002.1"/>
</dbReference>
<protein>
    <recommendedName>
        <fullName evidence="2">Fibronectin type-III domain-containing protein</fullName>
    </recommendedName>
</protein>
<comment type="caution">
    <text evidence="3">The sequence shown here is derived from an EMBL/GenBank/DDBJ whole genome shotgun (WGS) entry which is preliminary data.</text>
</comment>
<evidence type="ECO:0000313" key="4">
    <source>
        <dbReference type="Proteomes" id="UP000578697"/>
    </source>
</evidence>
<sequence length="854" mass="90467">MTRFTKLFSLPVIAGLLLTGCSDSGGGSSDSNPGISLTCGTTLQITDAVPLSTLENTISAIQKNSTADLKWTSSDENVIKITNTTSAAPKLIIYQEGTSTLAVSFTENGSTYSAECNATVTFKDASESSPSFSVDEVADHYATINWSAADNVTYEKFLLLTYKGTDLLSKEELGSSAVTKALSALDSETEYTAKLYGIFSNGSEYTVSSKTFTTLEDTTAPGSVTFNEEKITASAAEEAITLYWSNPADTDLAKIVISISSTEDSTVFDDIELTTASFLKAGAANLSKKITGLMDSLEGTPYSFTIKTYDTSDLHAEANDVTKTFTTKADPAPGNVTFTSYSSTESSITVNWTNPADTDITSAEISITSTEDTRTDLSSLSASLTGSKYKTANAECSYSFSNLLTDGTDGFAYTITVTLTDSHQHKNSGTAQTVNTSKDVTAPGEVNITYVKTRASSITVTWTNPSDSDFTKTTASIYDSSASIIGEAVTQTGSAGASQNCSFTELTEGETYSVVIQTVDEWGNTSTGTTKTITAENPAVSSVSAVTGFSGQAVVSWTDCDEDGLSYIVSAQSQTSGATIPDPITVASGKEKIAVSGLDIGTAYTFTVTPKDDEGTYTAVKSSSLSPVAVIWQLKSGYNEKMIHPAVLVEDYSKGYVTASSMHIIASDHSDKADGPDVSRSSAKYDNWVVLPGLADPTNPDYFSLVADATQKYSADTTGATSTVPSPSSYYIYFDTEGTHAPIPAGSAYSSWGGSSLDANNAESNRMWIGGKSEISDPDNATFYIVEQSDVTKNPTGEHDIPDYEPYVYFKSTGGLFWQHSFCTFLGVSQVNDTPCAAIARQIYTYSGAITLPE</sequence>
<name>A0A840SFV0_9SPIR</name>
<feature type="domain" description="Fibronectin type-III" evidence="2">
    <location>
        <begin position="442"/>
        <end position="538"/>
    </location>
</feature>